<proteinExistence type="predicted"/>
<evidence type="ECO:0000313" key="2">
    <source>
        <dbReference type="Proteomes" id="UP001162164"/>
    </source>
</evidence>
<dbReference type="Proteomes" id="UP001162164">
    <property type="component" value="Unassembled WGS sequence"/>
</dbReference>
<accession>A0ABQ9IW43</accession>
<keyword evidence="2" id="KW-1185">Reference proteome</keyword>
<evidence type="ECO:0000313" key="1">
    <source>
        <dbReference type="EMBL" id="KAJ8966753.1"/>
    </source>
</evidence>
<dbReference type="EMBL" id="JAPWTJ010002298">
    <property type="protein sequence ID" value="KAJ8966753.1"/>
    <property type="molecule type" value="Genomic_DNA"/>
</dbReference>
<gene>
    <name evidence="1" type="ORF">NQ317_011167</name>
</gene>
<protein>
    <submittedName>
        <fullName evidence="1">Uncharacterized protein</fullName>
    </submittedName>
</protein>
<reference evidence="1" key="1">
    <citation type="journal article" date="2023" name="Insect Mol. Biol.">
        <title>Genome sequencing provides insights into the evolution of gene families encoding plant cell wall-degrading enzymes in longhorned beetles.</title>
        <authorList>
            <person name="Shin N.R."/>
            <person name="Okamura Y."/>
            <person name="Kirsch R."/>
            <person name="Pauchet Y."/>
        </authorList>
    </citation>
    <scope>NUCLEOTIDE SEQUENCE</scope>
    <source>
        <strain evidence="1">MMC_N1</strain>
    </source>
</reference>
<name>A0ABQ9IW43_9CUCU</name>
<sequence length="82" mass="9449">MDNLGLNLQTTDLYDGSKKEAYQQKAVKLKWQKWYIPQRCRPISEDLNTDELMRKLKTLAHTLQAMGQDDGLNVYSTISSPC</sequence>
<comment type="caution">
    <text evidence="1">The sequence shown here is derived from an EMBL/GenBank/DDBJ whole genome shotgun (WGS) entry which is preliminary data.</text>
</comment>
<organism evidence="1 2">
    <name type="scientific">Molorchus minor</name>
    <dbReference type="NCBI Taxonomy" id="1323400"/>
    <lineage>
        <taxon>Eukaryota</taxon>
        <taxon>Metazoa</taxon>
        <taxon>Ecdysozoa</taxon>
        <taxon>Arthropoda</taxon>
        <taxon>Hexapoda</taxon>
        <taxon>Insecta</taxon>
        <taxon>Pterygota</taxon>
        <taxon>Neoptera</taxon>
        <taxon>Endopterygota</taxon>
        <taxon>Coleoptera</taxon>
        <taxon>Polyphaga</taxon>
        <taxon>Cucujiformia</taxon>
        <taxon>Chrysomeloidea</taxon>
        <taxon>Cerambycidae</taxon>
        <taxon>Lamiinae</taxon>
        <taxon>Monochamini</taxon>
        <taxon>Molorchus</taxon>
    </lineage>
</organism>